<organism evidence="2 3">
    <name type="scientific">Acorus gramineus</name>
    <name type="common">Dwarf sweet flag</name>
    <dbReference type="NCBI Taxonomy" id="55184"/>
    <lineage>
        <taxon>Eukaryota</taxon>
        <taxon>Viridiplantae</taxon>
        <taxon>Streptophyta</taxon>
        <taxon>Embryophyta</taxon>
        <taxon>Tracheophyta</taxon>
        <taxon>Spermatophyta</taxon>
        <taxon>Magnoliopsida</taxon>
        <taxon>Liliopsida</taxon>
        <taxon>Acoraceae</taxon>
        <taxon>Acorus</taxon>
    </lineage>
</organism>
<reference evidence="2" key="2">
    <citation type="submission" date="2023-06" db="EMBL/GenBank/DDBJ databases">
        <authorList>
            <person name="Ma L."/>
            <person name="Liu K.-W."/>
            <person name="Li Z."/>
            <person name="Hsiao Y.-Y."/>
            <person name="Qi Y."/>
            <person name="Fu T."/>
            <person name="Tang G."/>
            <person name="Zhang D."/>
            <person name="Sun W.-H."/>
            <person name="Liu D.-K."/>
            <person name="Li Y."/>
            <person name="Chen G.-Z."/>
            <person name="Liu X.-D."/>
            <person name="Liao X.-Y."/>
            <person name="Jiang Y.-T."/>
            <person name="Yu X."/>
            <person name="Hao Y."/>
            <person name="Huang J."/>
            <person name="Zhao X.-W."/>
            <person name="Ke S."/>
            <person name="Chen Y.-Y."/>
            <person name="Wu W.-L."/>
            <person name="Hsu J.-L."/>
            <person name="Lin Y.-F."/>
            <person name="Huang M.-D."/>
            <person name="Li C.-Y."/>
            <person name="Huang L."/>
            <person name="Wang Z.-W."/>
            <person name="Zhao X."/>
            <person name="Zhong W.-Y."/>
            <person name="Peng D.-H."/>
            <person name="Ahmad S."/>
            <person name="Lan S."/>
            <person name="Zhang J.-S."/>
            <person name="Tsai W.-C."/>
            <person name="Van De Peer Y."/>
            <person name="Liu Z.-J."/>
        </authorList>
    </citation>
    <scope>NUCLEOTIDE SEQUENCE</scope>
    <source>
        <strain evidence="2">SCP</strain>
        <tissue evidence="2">Leaves</tissue>
    </source>
</reference>
<dbReference type="InterPro" id="IPR050942">
    <property type="entry name" value="F-box_BR-signaling"/>
</dbReference>
<dbReference type="Proteomes" id="UP001179952">
    <property type="component" value="Unassembled WGS sequence"/>
</dbReference>
<dbReference type="PANTHER" id="PTHR44259">
    <property type="entry name" value="OS07G0183000 PROTEIN-RELATED"/>
    <property type="match status" value="1"/>
</dbReference>
<dbReference type="Pfam" id="PF03478">
    <property type="entry name" value="Beta-prop_KIB1-4"/>
    <property type="match status" value="1"/>
</dbReference>
<evidence type="ECO:0000259" key="1">
    <source>
        <dbReference type="Pfam" id="PF03478"/>
    </source>
</evidence>
<evidence type="ECO:0000313" key="2">
    <source>
        <dbReference type="EMBL" id="KAK1272136.1"/>
    </source>
</evidence>
<dbReference type="InterPro" id="IPR005174">
    <property type="entry name" value="KIB1-4_b-propeller"/>
</dbReference>
<reference evidence="2" key="1">
    <citation type="journal article" date="2023" name="Nat. Commun.">
        <title>Diploid and tetraploid genomes of Acorus and the evolution of monocots.</title>
        <authorList>
            <person name="Ma L."/>
            <person name="Liu K.W."/>
            <person name="Li Z."/>
            <person name="Hsiao Y.Y."/>
            <person name="Qi Y."/>
            <person name="Fu T."/>
            <person name="Tang G.D."/>
            <person name="Zhang D."/>
            <person name="Sun W.H."/>
            <person name="Liu D.K."/>
            <person name="Li Y."/>
            <person name="Chen G.Z."/>
            <person name="Liu X.D."/>
            <person name="Liao X.Y."/>
            <person name="Jiang Y.T."/>
            <person name="Yu X."/>
            <person name="Hao Y."/>
            <person name="Huang J."/>
            <person name="Zhao X.W."/>
            <person name="Ke S."/>
            <person name="Chen Y.Y."/>
            <person name="Wu W.L."/>
            <person name="Hsu J.L."/>
            <person name="Lin Y.F."/>
            <person name="Huang M.D."/>
            <person name="Li C.Y."/>
            <person name="Huang L."/>
            <person name="Wang Z.W."/>
            <person name="Zhao X."/>
            <person name="Zhong W.Y."/>
            <person name="Peng D.H."/>
            <person name="Ahmad S."/>
            <person name="Lan S."/>
            <person name="Zhang J.S."/>
            <person name="Tsai W.C."/>
            <person name="Van de Peer Y."/>
            <person name="Liu Z.J."/>
        </authorList>
    </citation>
    <scope>NUCLEOTIDE SEQUENCE</scope>
    <source>
        <strain evidence="2">SCP</strain>
    </source>
</reference>
<dbReference type="PANTHER" id="PTHR44259:SF114">
    <property type="entry name" value="OS06G0707300 PROTEIN"/>
    <property type="match status" value="1"/>
</dbReference>
<sequence>MYLAAGPSGLLFILKHYKHLFRCPHSRHQTIGFRVFKLDETGTNWVETKNLDDGILFLGMNSSVWVSSTNFKECKGNSIYFAYDDKFCLAYKNGRPGDSGVFHLEDRSFSSVFDNDFKKLYPYPLWVLPNP</sequence>
<feature type="domain" description="KIB1-4 beta-propeller" evidence="1">
    <location>
        <begin position="8"/>
        <end position="102"/>
    </location>
</feature>
<dbReference type="AlphaFoldDB" id="A0AAV9B7F1"/>
<name>A0AAV9B7F1_ACOGR</name>
<evidence type="ECO:0000313" key="3">
    <source>
        <dbReference type="Proteomes" id="UP001179952"/>
    </source>
</evidence>
<proteinExistence type="predicted"/>
<keyword evidence="3" id="KW-1185">Reference proteome</keyword>
<gene>
    <name evidence="2" type="ORF">QJS04_geneDACA005994</name>
</gene>
<dbReference type="EMBL" id="JAUJYN010000005">
    <property type="protein sequence ID" value="KAK1272136.1"/>
    <property type="molecule type" value="Genomic_DNA"/>
</dbReference>
<protein>
    <recommendedName>
        <fullName evidence="1">KIB1-4 beta-propeller domain-containing protein</fullName>
    </recommendedName>
</protein>
<comment type="caution">
    <text evidence="2">The sequence shown here is derived from an EMBL/GenBank/DDBJ whole genome shotgun (WGS) entry which is preliminary data.</text>
</comment>
<accession>A0AAV9B7F1</accession>